<keyword evidence="4" id="KW-1133">Transmembrane helix</keyword>
<keyword evidence="7" id="KW-1185">Reference proteome</keyword>
<feature type="transmembrane region" description="Helical" evidence="4">
    <location>
        <begin position="152"/>
        <end position="173"/>
    </location>
</feature>
<evidence type="ECO:0000256" key="2">
    <source>
        <dbReference type="ARBA" id="ARBA00029447"/>
    </source>
</evidence>
<dbReference type="PANTHER" id="PTHR43531:SF14">
    <property type="entry name" value="METHYL-ACCEPTING CHEMOTAXIS PROTEIN I-RELATED"/>
    <property type="match status" value="1"/>
</dbReference>
<feature type="domain" description="Methyl-accepting transducer" evidence="5">
    <location>
        <begin position="234"/>
        <end position="463"/>
    </location>
</feature>
<evidence type="ECO:0000256" key="3">
    <source>
        <dbReference type="PROSITE-ProRule" id="PRU00284"/>
    </source>
</evidence>
<evidence type="ECO:0000256" key="4">
    <source>
        <dbReference type="SAM" id="Phobius"/>
    </source>
</evidence>
<sequence length="489" mass="51566">MIDGALINAETLRREQLDVLYEAREALDQTGIAARNAYIFTDPAAARRELDIVDEQKARYLAALQKLEPVLHDSPAFEKVHAGLTRMAKELERPRQYRVADDMTHFGTFLVEECSPLRRQIVADIGTLLAELQQRSAAANAVTNAQAGRAQVWIVTLAILGALLCAATGIAIVRGLLRRLGGEPGYAASVARGIARGELHRAVDTRQAAPSSLLHAMSTMRDSLSGIVSRVRSGTDAIASASAEIASGNLDLSHRTETQAGSLAQVSSSMKQLIASVRRNADYAAEARKVAEDAAQVSQQGGKAVEGIVNTMNLINESSRKIVDIIGVIDGIAFQTNILALNAAVEAARAGEQGRGFAVVASEVRNLAHRSAAAAKEVKALIEDSVSKVGAGTALVGEAGHTMQGVVASIGRVTQLMADISNASRAQSDDIEYVDAAIVQLDDMTLQNATLVEQAAAAAQALQTQAAQLAGVVNTFQLEEGQARLALAA</sequence>
<name>A0ABY8BDD7_9BURK</name>
<dbReference type="InterPro" id="IPR004090">
    <property type="entry name" value="Chemotax_Me-accpt_rcpt"/>
</dbReference>
<evidence type="ECO:0000259" key="5">
    <source>
        <dbReference type="PROSITE" id="PS50111"/>
    </source>
</evidence>
<dbReference type="PRINTS" id="PR00260">
    <property type="entry name" value="CHEMTRNSDUCR"/>
</dbReference>
<keyword evidence="1" id="KW-0488">Methylation</keyword>
<dbReference type="RefSeq" id="WP_277415713.1">
    <property type="nucleotide sequence ID" value="NZ_CP119083.1"/>
</dbReference>
<evidence type="ECO:0000256" key="1">
    <source>
        <dbReference type="ARBA" id="ARBA00022481"/>
    </source>
</evidence>
<keyword evidence="4" id="KW-0812">Transmembrane</keyword>
<protein>
    <submittedName>
        <fullName evidence="6">Methyl-accepting chemotaxis protein</fullName>
    </submittedName>
</protein>
<dbReference type="EMBL" id="CP119083">
    <property type="protein sequence ID" value="WEF32998.1"/>
    <property type="molecule type" value="Genomic_DNA"/>
</dbReference>
<gene>
    <name evidence="6" type="ORF">PX653_27010</name>
</gene>
<evidence type="ECO:0000313" key="7">
    <source>
        <dbReference type="Proteomes" id="UP001216510"/>
    </source>
</evidence>
<dbReference type="Gene3D" id="1.10.287.950">
    <property type="entry name" value="Methyl-accepting chemotaxis protein"/>
    <property type="match status" value="1"/>
</dbReference>
<dbReference type="CDD" id="cd11386">
    <property type="entry name" value="MCP_signal"/>
    <property type="match status" value="1"/>
</dbReference>
<reference evidence="6 7" key="1">
    <citation type="submission" date="2023-02" db="EMBL/GenBank/DDBJ databases">
        <title>Gemone sequence of Telluria chitinolytica ACM 3522T.</title>
        <authorList>
            <person name="Frediansyah A."/>
            <person name="Miess H."/>
            <person name="Gross H."/>
        </authorList>
    </citation>
    <scope>NUCLEOTIDE SEQUENCE [LARGE SCALE GENOMIC DNA]</scope>
    <source>
        <strain evidence="6 7">ACM 3522</strain>
    </source>
</reference>
<dbReference type="SUPFAM" id="SSF58104">
    <property type="entry name" value="Methyl-accepting chemotaxis protein (MCP) signaling domain"/>
    <property type="match status" value="1"/>
</dbReference>
<dbReference type="Pfam" id="PF00015">
    <property type="entry name" value="MCPsignal"/>
    <property type="match status" value="1"/>
</dbReference>
<organism evidence="6 7">
    <name type="scientific">Pseudoduganella chitinolytica</name>
    <dbReference type="NCBI Taxonomy" id="34070"/>
    <lineage>
        <taxon>Bacteria</taxon>
        <taxon>Pseudomonadati</taxon>
        <taxon>Pseudomonadota</taxon>
        <taxon>Betaproteobacteria</taxon>
        <taxon>Burkholderiales</taxon>
        <taxon>Oxalobacteraceae</taxon>
        <taxon>Telluria group</taxon>
        <taxon>Pseudoduganella</taxon>
    </lineage>
</organism>
<proteinExistence type="inferred from homology"/>
<dbReference type="InterPro" id="IPR004089">
    <property type="entry name" value="MCPsignal_dom"/>
</dbReference>
<keyword evidence="4" id="KW-0472">Membrane</keyword>
<keyword evidence="3" id="KW-0807">Transducer</keyword>
<comment type="similarity">
    <text evidence="2">Belongs to the methyl-accepting chemotaxis (MCP) protein family.</text>
</comment>
<dbReference type="PANTHER" id="PTHR43531">
    <property type="entry name" value="PROTEIN ICFG"/>
    <property type="match status" value="1"/>
</dbReference>
<dbReference type="Proteomes" id="UP001216510">
    <property type="component" value="Chromosome"/>
</dbReference>
<dbReference type="PROSITE" id="PS50111">
    <property type="entry name" value="CHEMOTAXIS_TRANSDUC_2"/>
    <property type="match status" value="1"/>
</dbReference>
<evidence type="ECO:0000313" key="6">
    <source>
        <dbReference type="EMBL" id="WEF32998.1"/>
    </source>
</evidence>
<dbReference type="SMART" id="SM00283">
    <property type="entry name" value="MA"/>
    <property type="match status" value="1"/>
</dbReference>
<dbReference type="InterPro" id="IPR051310">
    <property type="entry name" value="MCP_chemotaxis"/>
</dbReference>
<accession>A0ABY8BDD7</accession>